<keyword evidence="3" id="KW-1185">Reference proteome</keyword>
<protein>
    <submittedName>
        <fullName evidence="2">Uncharacterized protein</fullName>
    </submittedName>
</protein>
<dbReference type="AlphaFoldDB" id="A0A5J5D450"/>
<feature type="transmembrane region" description="Helical" evidence="1">
    <location>
        <begin position="86"/>
        <end position="105"/>
    </location>
</feature>
<evidence type="ECO:0000256" key="1">
    <source>
        <dbReference type="SAM" id="Phobius"/>
    </source>
</evidence>
<sequence length="412" mass="44905">MANTGRVNVDGGDMMRYAEYTPKDNVRSDAEIDRRLGGTLIAVGLGVAAAGFAVFILLPRLLFLLILLLFLTQFLSYHIQPCLQPCSHLLLLLLLLFVIMKPHLLQLKSLLLHQQEALPDALRCCCCVTRTPKRITAVCVCAYPSGKITGMVSLSSRVFPEESTSSRDSGRGVEVQSQLQSLLSLLSADAELFPDSVESWQSVSGRARRTAQRLTEDNGRLQQLTAIIICALKEEMERQRQTVKSHVACCCENKKKTAITSACGAASPPSQPGCAERCPAVLQVDSPFPPEAMTAGARTDSLQLLLQQFEVLLNRSSISWSYVSTEHAHAFSSTTSSSSPALSKAAICWFNSTYTANHSWPERLASSLRLPAESSTALNLVPVARLISKTVVLPISPRGCGSPSNDSRVYFY</sequence>
<keyword evidence="1" id="KW-1133">Transmembrane helix</keyword>
<feature type="transmembrane region" description="Helical" evidence="1">
    <location>
        <begin position="36"/>
        <end position="55"/>
    </location>
</feature>
<proteinExistence type="predicted"/>
<keyword evidence="1" id="KW-0472">Membrane</keyword>
<evidence type="ECO:0000313" key="2">
    <source>
        <dbReference type="EMBL" id="KAA8587893.1"/>
    </source>
</evidence>
<organism evidence="2 3">
    <name type="scientific">Etheostoma spectabile</name>
    <name type="common">orangethroat darter</name>
    <dbReference type="NCBI Taxonomy" id="54343"/>
    <lineage>
        <taxon>Eukaryota</taxon>
        <taxon>Metazoa</taxon>
        <taxon>Chordata</taxon>
        <taxon>Craniata</taxon>
        <taxon>Vertebrata</taxon>
        <taxon>Euteleostomi</taxon>
        <taxon>Actinopterygii</taxon>
        <taxon>Neopterygii</taxon>
        <taxon>Teleostei</taxon>
        <taxon>Neoteleostei</taxon>
        <taxon>Acanthomorphata</taxon>
        <taxon>Eupercaria</taxon>
        <taxon>Perciformes</taxon>
        <taxon>Percoidei</taxon>
        <taxon>Percidae</taxon>
        <taxon>Etheostomatinae</taxon>
        <taxon>Etheostoma</taxon>
    </lineage>
</organism>
<evidence type="ECO:0000313" key="3">
    <source>
        <dbReference type="Proteomes" id="UP000327493"/>
    </source>
</evidence>
<comment type="caution">
    <text evidence="2">The sequence shown here is derived from an EMBL/GenBank/DDBJ whole genome shotgun (WGS) entry which is preliminary data.</text>
</comment>
<reference evidence="2 3" key="1">
    <citation type="submission" date="2019-08" db="EMBL/GenBank/DDBJ databases">
        <title>A chromosome-level genome assembly, high-density linkage maps, and genome scans reveal the genomic architecture of hybrid incompatibilities underlying speciation via character displacement in darters (Percidae: Etheostominae).</title>
        <authorList>
            <person name="Moran R.L."/>
            <person name="Catchen J.M."/>
            <person name="Fuller R.C."/>
        </authorList>
    </citation>
    <scope>NUCLEOTIDE SEQUENCE [LARGE SCALE GENOMIC DNA]</scope>
    <source>
        <strain evidence="2">EspeVRDwgs_2016</strain>
        <tissue evidence="2">Muscle</tissue>
    </source>
</reference>
<keyword evidence="1" id="KW-0812">Transmembrane</keyword>
<accession>A0A5J5D450</accession>
<gene>
    <name evidence="2" type="ORF">FQN60_001087</name>
</gene>
<feature type="transmembrane region" description="Helical" evidence="1">
    <location>
        <begin position="61"/>
        <end position="79"/>
    </location>
</feature>
<dbReference type="EMBL" id="VOFY01000011">
    <property type="protein sequence ID" value="KAA8587893.1"/>
    <property type="molecule type" value="Genomic_DNA"/>
</dbReference>
<dbReference type="Proteomes" id="UP000327493">
    <property type="component" value="Chromosome 11"/>
</dbReference>
<name>A0A5J5D450_9PERO</name>